<accession>A0A653D3T3</accession>
<sequence>MNTKDAADWIDYNYCCYCAEECASSEIRDKHVVQCHMGPQLIVRLSASDVHDAASQNGPDDQRTLPCSKSSNQ</sequence>
<feature type="region of interest" description="Disordered" evidence="1">
    <location>
        <begin position="51"/>
        <end position="73"/>
    </location>
</feature>
<evidence type="ECO:0000313" key="3">
    <source>
        <dbReference type="Proteomes" id="UP000410492"/>
    </source>
</evidence>
<proteinExistence type="predicted"/>
<protein>
    <submittedName>
        <fullName evidence="2">Uncharacterized protein</fullName>
    </submittedName>
</protein>
<name>A0A653D3T3_CALMS</name>
<dbReference type="Proteomes" id="UP000410492">
    <property type="component" value="Unassembled WGS sequence"/>
</dbReference>
<dbReference type="EMBL" id="CAACVG010010016">
    <property type="protein sequence ID" value="VEN54745.1"/>
    <property type="molecule type" value="Genomic_DNA"/>
</dbReference>
<dbReference type="OrthoDB" id="3561125at2759"/>
<gene>
    <name evidence="2" type="ORF">CALMAC_LOCUS14142</name>
</gene>
<evidence type="ECO:0000256" key="1">
    <source>
        <dbReference type="SAM" id="MobiDB-lite"/>
    </source>
</evidence>
<evidence type="ECO:0000313" key="2">
    <source>
        <dbReference type="EMBL" id="VEN54745.1"/>
    </source>
</evidence>
<feature type="compositionally biased region" description="Polar residues" evidence="1">
    <location>
        <begin position="54"/>
        <end position="73"/>
    </location>
</feature>
<keyword evidence="3" id="KW-1185">Reference proteome</keyword>
<organism evidence="2 3">
    <name type="scientific">Callosobruchus maculatus</name>
    <name type="common">Southern cowpea weevil</name>
    <name type="synonym">Pulse bruchid</name>
    <dbReference type="NCBI Taxonomy" id="64391"/>
    <lineage>
        <taxon>Eukaryota</taxon>
        <taxon>Metazoa</taxon>
        <taxon>Ecdysozoa</taxon>
        <taxon>Arthropoda</taxon>
        <taxon>Hexapoda</taxon>
        <taxon>Insecta</taxon>
        <taxon>Pterygota</taxon>
        <taxon>Neoptera</taxon>
        <taxon>Endopterygota</taxon>
        <taxon>Coleoptera</taxon>
        <taxon>Polyphaga</taxon>
        <taxon>Cucujiformia</taxon>
        <taxon>Chrysomeloidea</taxon>
        <taxon>Chrysomelidae</taxon>
        <taxon>Bruchinae</taxon>
        <taxon>Bruchini</taxon>
        <taxon>Callosobruchus</taxon>
    </lineage>
</organism>
<reference evidence="2 3" key="1">
    <citation type="submission" date="2019-01" db="EMBL/GenBank/DDBJ databases">
        <authorList>
            <person name="Sayadi A."/>
        </authorList>
    </citation>
    <scope>NUCLEOTIDE SEQUENCE [LARGE SCALE GENOMIC DNA]</scope>
</reference>
<dbReference type="AlphaFoldDB" id="A0A653D3T3"/>